<dbReference type="Proteomes" id="UP000192578">
    <property type="component" value="Unassembled WGS sequence"/>
</dbReference>
<name>A0A9X6RNW8_HYPEX</name>
<protein>
    <submittedName>
        <fullName evidence="1">Uncharacterized protein</fullName>
    </submittedName>
</protein>
<organism evidence="1 2">
    <name type="scientific">Hypsibius exemplaris</name>
    <name type="common">Freshwater tardigrade</name>
    <dbReference type="NCBI Taxonomy" id="2072580"/>
    <lineage>
        <taxon>Eukaryota</taxon>
        <taxon>Metazoa</taxon>
        <taxon>Ecdysozoa</taxon>
        <taxon>Tardigrada</taxon>
        <taxon>Eutardigrada</taxon>
        <taxon>Parachela</taxon>
        <taxon>Hypsibioidea</taxon>
        <taxon>Hypsibiidae</taxon>
        <taxon>Hypsibius</taxon>
    </lineage>
</organism>
<evidence type="ECO:0000313" key="1">
    <source>
        <dbReference type="EMBL" id="OWA54455.1"/>
    </source>
</evidence>
<proteinExistence type="predicted"/>
<keyword evidence="2" id="KW-1185">Reference proteome</keyword>
<reference evidence="2" key="1">
    <citation type="submission" date="2017-01" db="EMBL/GenBank/DDBJ databases">
        <title>Comparative genomics of anhydrobiosis in the tardigrade Hypsibius dujardini.</title>
        <authorList>
            <person name="Yoshida Y."/>
            <person name="Koutsovoulos G."/>
            <person name="Laetsch D."/>
            <person name="Stevens L."/>
            <person name="Kumar S."/>
            <person name="Horikawa D."/>
            <person name="Ishino K."/>
            <person name="Komine S."/>
            <person name="Tomita M."/>
            <person name="Blaxter M."/>
            <person name="Arakawa K."/>
        </authorList>
    </citation>
    <scope>NUCLEOTIDE SEQUENCE [LARGE SCALE GENOMIC DNA]</scope>
    <source>
        <strain evidence="2">Z151</strain>
    </source>
</reference>
<dbReference type="EMBL" id="MTYJ01000408">
    <property type="protein sequence ID" value="OWA54455.1"/>
    <property type="molecule type" value="Genomic_DNA"/>
</dbReference>
<sequence>MAWCKKLFPDSLVVDVLSSAQFALTRSRECVSRILPNADSDYTQVQHRLLLHISKSNIRDIIRVDGCTVFTFVKDMMFGKTQCLTE</sequence>
<comment type="caution">
    <text evidence="1">The sequence shown here is derived from an EMBL/GenBank/DDBJ whole genome shotgun (WGS) entry which is preliminary data.</text>
</comment>
<gene>
    <name evidence="1" type="ORF">BV898_18857</name>
</gene>
<dbReference type="AlphaFoldDB" id="A0A9X6RNW8"/>
<evidence type="ECO:0000313" key="2">
    <source>
        <dbReference type="Proteomes" id="UP000192578"/>
    </source>
</evidence>
<accession>A0A9X6RNW8</accession>